<accession>A0ABU3NS68</accession>
<dbReference type="RefSeq" id="WP_413778231.1">
    <property type="nucleotide sequence ID" value="NZ_JAUOZS010000001.1"/>
</dbReference>
<evidence type="ECO:0000313" key="2">
    <source>
        <dbReference type="EMBL" id="MDT8899662.1"/>
    </source>
</evidence>
<gene>
    <name evidence="2" type="ORF">Q4T40_00180</name>
</gene>
<dbReference type="Proteomes" id="UP001254848">
    <property type="component" value="Unassembled WGS sequence"/>
</dbReference>
<reference evidence="2 3" key="1">
    <citation type="submission" date="2023-07" db="EMBL/GenBank/DDBJ databases">
        <title>The novel representative of Negativicutes class, Anaeroselena agilis gen. nov. sp. nov.</title>
        <authorList>
            <person name="Prokofeva M.I."/>
            <person name="Elcheninov A.G."/>
            <person name="Klyukina A."/>
            <person name="Kublanov I.V."/>
            <person name="Frolov E.N."/>
            <person name="Podosokorskaya O.A."/>
        </authorList>
    </citation>
    <scope>NUCLEOTIDE SEQUENCE [LARGE SCALE GENOMIC DNA]</scope>
    <source>
        <strain evidence="2 3">4137-cl</strain>
    </source>
</reference>
<dbReference type="InterPro" id="IPR011437">
    <property type="entry name" value="DUF1540"/>
</dbReference>
<protein>
    <submittedName>
        <fullName evidence="2">DUF1540 domain-containing protein</fullName>
    </submittedName>
</protein>
<dbReference type="EMBL" id="JAUOZS010000001">
    <property type="protein sequence ID" value="MDT8899662.1"/>
    <property type="molecule type" value="Genomic_DNA"/>
</dbReference>
<comment type="caution">
    <text evidence="2">The sequence shown here is derived from an EMBL/GenBank/DDBJ whole genome shotgun (WGS) entry which is preliminary data.</text>
</comment>
<evidence type="ECO:0000259" key="1">
    <source>
        <dbReference type="Pfam" id="PF07561"/>
    </source>
</evidence>
<keyword evidence="3" id="KW-1185">Reference proteome</keyword>
<sequence>MSKVMKCMCEECHYNQKFECHADGIEVMSSGDRQVKSPDGTCCSTFKSK</sequence>
<name>A0ABU3NS68_9FIRM</name>
<evidence type="ECO:0000313" key="3">
    <source>
        <dbReference type="Proteomes" id="UP001254848"/>
    </source>
</evidence>
<organism evidence="2 3">
    <name type="scientific">Anaeroselena agilis</name>
    <dbReference type="NCBI Taxonomy" id="3063788"/>
    <lineage>
        <taxon>Bacteria</taxon>
        <taxon>Bacillati</taxon>
        <taxon>Bacillota</taxon>
        <taxon>Negativicutes</taxon>
        <taxon>Acetonemataceae</taxon>
        <taxon>Anaeroselena</taxon>
    </lineage>
</organism>
<dbReference type="Pfam" id="PF07561">
    <property type="entry name" value="DUF1540"/>
    <property type="match status" value="1"/>
</dbReference>
<proteinExistence type="predicted"/>
<feature type="domain" description="DUF1540" evidence="1">
    <location>
        <begin position="6"/>
        <end position="46"/>
    </location>
</feature>